<protein>
    <submittedName>
        <fullName evidence="2">RNA polymerase, alpha chain C terminal domain</fullName>
    </submittedName>
</protein>
<evidence type="ECO:0000313" key="2">
    <source>
        <dbReference type="EMBL" id="SHE39248.1"/>
    </source>
</evidence>
<dbReference type="InterPro" id="IPR011260">
    <property type="entry name" value="RNAP_asu_C"/>
</dbReference>
<dbReference type="Pfam" id="PF03118">
    <property type="entry name" value="RNA_pol_A_CTD"/>
    <property type="match status" value="1"/>
</dbReference>
<feature type="domain" description="RNA polymerase alpha subunit C-terminal" evidence="1">
    <location>
        <begin position="971"/>
        <end position="1027"/>
    </location>
</feature>
<gene>
    <name evidence="2" type="ORF">SAMN02746091_00309</name>
</gene>
<organism evidence="2 3">
    <name type="scientific">Caloramator proteoclasticus DSM 10124</name>
    <dbReference type="NCBI Taxonomy" id="1121262"/>
    <lineage>
        <taxon>Bacteria</taxon>
        <taxon>Bacillati</taxon>
        <taxon>Bacillota</taxon>
        <taxon>Clostridia</taxon>
        <taxon>Eubacteriales</taxon>
        <taxon>Clostridiaceae</taxon>
        <taxon>Caloramator</taxon>
    </lineage>
</organism>
<dbReference type="Proteomes" id="UP000184423">
    <property type="component" value="Unassembled WGS sequence"/>
</dbReference>
<keyword evidence="3" id="KW-1185">Reference proteome</keyword>
<reference evidence="3" key="1">
    <citation type="submission" date="2016-11" db="EMBL/GenBank/DDBJ databases">
        <authorList>
            <person name="Varghese N."/>
            <person name="Submissions S."/>
        </authorList>
    </citation>
    <scope>NUCLEOTIDE SEQUENCE [LARGE SCALE GENOMIC DNA]</scope>
    <source>
        <strain evidence="3">DSM 10124</strain>
    </source>
</reference>
<dbReference type="SUPFAM" id="SSF47789">
    <property type="entry name" value="C-terminal domain of RNA polymerase alpha subunit"/>
    <property type="match status" value="1"/>
</dbReference>
<dbReference type="AlphaFoldDB" id="A0A1M4T4F9"/>
<evidence type="ECO:0000259" key="1">
    <source>
        <dbReference type="Pfam" id="PF03118"/>
    </source>
</evidence>
<dbReference type="GO" id="GO:0003677">
    <property type="term" value="F:DNA binding"/>
    <property type="evidence" value="ECO:0007669"/>
    <property type="project" value="InterPro"/>
</dbReference>
<dbReference type="Gene3D" id="1.10.150.20">
    <property type="entry name" value="5' to 3' exonuclease, C-terminal subdomain"/>
    <property type="match status" value="1"/>
</dbReference>
<proteinExistence type="predicted"/>
<evidence type="ECO:0000313" key="3">
    <source>
        <dbReference type="Proteomes" id="UP000184423"/>
    </source>
</evidence>
<dbReference type="GO" id="GO:0003899">
    <property type="term" value="F:DNA-directed RNA polymerase activity"/>
    <property type="evidence" value="ECO:0007669"/>
    <property type="project" value="InterPro"/>
</dbReference>
<sequence length="1044" mass="122212">MKFDNSIGNFNSSIIDNEKNNNQNIIREKLEKRILKEFKIKKLIGDIIINDSEYEILIEDFRNKCKIIENSASHSIIDPLFATALVYIGIKYYDGSFWPHVAKILSVDKLTINFQGWIGDSFINTLKRYNKVIIDENEKVKNILMHGFVSDYYANDMFNFLFKYYDIDLERDLSRNNKEMMNNLIEIIQRNDNTGRTYLLVKQTANAIIANKRGGKIRIRRLLKLIDKCFYDQVTPINPVSRMSILFNKWQENSEDFKIKRNQYNLSFSKKKSFSSPYLKCDLKNTKFKLILPSQLIKFENEGEIKWKINTSNKNIIVDTYTYEAVTGNKTQEMFIDINPLEIFDEFIVELLNDEKSIRCFKLKSHCIRFFDKDGNLLNTNSNLPKGEDVYSFTKKDEIPISEAILDNEIIGNLLRTCFNFSLGDYVRLPDGKVISIDKKIEEGLLYRNSLKDCYAEYNNEILPIYKSPPVILIKIQENRAKGTIININGKNNRMFDEIAIKVDLNDGSNEVGYIINLKDYGCIKDGVYEVFIDVPNDRTNRYWRFALINGIEYSFEDAPYIFKTKATIVFNENLKIISNDITTEKNRDDNSFNFEINSNKDYIDFLYEFNNENIKLFFKVPVLKWSLDNNIWNIEKMLDIWHSEFPSKIYIKGPFDKMKFSLDENIGNEEKVVEQAKSYLKSKDGVFVCDISVFKSWFGREKIKRSIFIEFDGYRIEFLNVITKSVVADHILKGNFTENELIGNFKIIGNANYYVDIVYTKTSEPIASKLPIINGTFSIKQKLLSGKYELTIYEDEEDDTGFGISNYLYVDRFYEEIINPYDLSGKSLEIKGIKKGENSLFEINLSCRYVINDLKKIDDNNYAGVLLVDFQNKSPINYNVKVNFYDLNKIKFVYLTFYDGYEYVEFLLDNFKNIIVKEEEKGLKGSVKYRRYTSLYPEDYVFIVDFTDSIPMLKEDIVNFSKYNSFKNDDIDLIPIEKLGLSTNTYNILKSAHIKTANTIEKMTYNDLLMIKNLDKNAILEIITAMRRIGIKVDHLKYNKQNK</sequence>
<accession>A0A1M4T4F9</accession>
<dbReference type="RefSeq" id="WP_073247714.1">
    <property type="nucleotide sequence ID" value="NZ_FQVG01000003.1"/>
</dbReference>
<dbReference type="EMBL" id="FQVG01000003">
    <property type="protein sequence ID" value="SHE39248.1"/>
    <property type="molecule type" value="Genomic_DNA"/>
</dbReference>
<dbReference type="GO" id="GO:0006351">
    <property type="term" value="P:DNA-templated transcription"/>
    <property type="evidence" value="ECO:0007669"/>
    <property type="project" value="InterPro"/>
</dbReference>
<name>A0A1M4T4F9_9CLOT</name>